<reference evidence="2" key="1">
    <citation type="journal article" date="2019" name="Sci. Rep.">
        <title>Draft genome of Tanacetum cinerariifolium, the natural source of mosquito coil.</title>
        <authorList>
            <person name="Yamashiro T."/>
            <person name="Shiraishi A."/>
            <person name="Satake H."/>
            <person name="Nakayama K."/>
        </authorList>
    </citation>
    <scope>NUCLEOTIDE SEQUENCE</scope>
</reference>
<feature type="compositionally biased region" description="Low complexity" evidence="1">
    <location>
        <begin position="61"/>
        <end position="74"/>
    </location>
</feature>
<feature type="region of interest" description="Disordered" evidence="1">
    <location>
        <begin position="1"/>
        <end position="86"/>
    </location>
</feature>
<name>A0A699X7F0_TANCI</name>
<dbReference type="AlphaFoldDB" id="A0A699X7F0"/>
<feature type="non-terminal residue" evidence="2">
    <location>
        <position position="1"/>
    </location>
</feature>
<proteinExistence type="predicted"/>
<dbReference type="EMBL" id="BKCJ011820616">
    <property type="protein sequence ID" value="GFD55695.1"/>
    <property type="molecule type" value="Genomic_DNA"/>
</dbReference>
<protein>
    <submittedName>
        <fullName evidence="2">Uncharacterized protein</fullName>
    </submittedName>
</protein>
<organism evidence="2">
    <name type="scientific">Tanacetum cinerariifolium</name>
    <name type="common">Dalmatian daisy</name>
    <name type="synonym">Chrysanthemum cinerariifolium</name>
    <dbReference type="NCBI Taxonomy" id="118510"/>
    <lineage>
        <taxon>Eukaryota</taxon>
        <taxon>Viridiplantae</taxon>
        <taxon>Streptophyta</taxon>
        <taxon>Embryophyta</taxon>
        <taxon>Tracheophyta</taxon>
        <taxon>Spermatophyta</taxon>
        <taxon>Magnoliopsida</taxon>
        <taxon>eudicotyledons</taxon>
        <taxon>Gunneridae</taxon>
        <taxon>Pentapetalae</taxon>
        <taxon>asterids</taxon>
        <taxon>campanulids</taxon>
        <taxon>Asterales</taxon>
        <taxon>Asteraceae</taxon>
        <taxon>Asteroideae</taxon>
        <taxon>Anthemideae</taxon>
        <taxon>Anthemidinae</taxon>
        <taxon>Tanacetum</taxon>
    </lineage>
</organism>
<evidence type="ECO:0000256" key="1">
    <source>
        <dbReference type="SAM" id="MobiDB-lite"/>
    </source>
</evidence>
<evidence type="ECO:0000313" key="2">
    <source>
        <dbReference type="EMBL" id="GFD55695.1"/>
    </source>
</evidence>
<sequence>RSISDCRRPPGVRPGGGDRAAVARQGTAAVPRRGRAKRSPGTGASLCGGPWCSRRPRARRAGPAAAGVPCAVAGQGRPARSHRQFG</sequence>
<comment type="caution">
    <text evidence="2">The sequence shown here is derived from an EMBL/GenBank/DDBJ whole genome shotgun (WGS) entry which is preliminary data.</text>
</comment>
<gene>
    <name evidence="2" type="ORF">Tci_927664</name>
</gene>
<accession>A0A699X7F0</accession>